<accession>A0AAD3DDW7</accession>
<evidence type="ECO:0000313" key="3">
    <source>
        <dbReference type="Proteomes" id="UP001054902"/>
    </source>
</evidence>
<dbReference type="Pfam" id="PF12766">
    <property type="entry name" value="Pyridox_oxase_2"/>
    <property type="match status" value="1"/>
</dbReference>
<feature type="domain" description="Pyridoxamine 5'-phosphate oxidase Alr4036 family FMN-binding" evidence="1">
    <location>
        <begin position="60"/>
        <end position="147"/>
    </location>
</feature>
<dbReference type="Proteomes" id="UP001054902">
    <property type="component" value="Unassembled WGS sequence"/>
</dbReference>
<dbReference type="SUPFAM" id="SSF50475">
    <property type="entry name" value="FMN-binding split barrel"/>
    <property type="match status" value="1"/>
</dbReference>
<dbReference type="InterPro" id="IPR012349">
    <property type="entry name" value="Split_barrel_FMN-bd"/>
</dbReference>
<reference evidence="2 3" key="1">
    <citation type="journal article" date="2021" name="Sci. Rep.">
        <title>The genome of the diatom Chaetoceros tenuissimus carries an ancient integrated fragment of an extant virus.</title>
        <authorList>
            <person name="Hongo Y."/>
            <person name="Kimura K."/>
            <person name="Takaki Y."/>
            <person name="Yoshida Y."/>
            <person name="Baba S."/>
            <person name="Kobayashi G."/>
            <person name="Nagasaki K."/>
            <person name="Hano T."/>
            <person name="Tomaru Y."/>
        </authorList>
    </citation>
    <scope>NUCLEOTIDE SEQUENCE [LARGE SCALE GENOMIC DNA]</scope>
    <source>
        <strain evidence="2 3">NIES-3715</strain>
    </source>
</reference>
<comment type="caution">
    <text evidence="2">The sequence shown here is derived from an EMBL/GenBank/DDBJ whole genome shotgun (WGS) entry which is preliminary data.</text>
</comment>
<dbReference type="EMBL" id="BLLK01000072">
    <property type="protein sequence ID" value="GFH61210.1"/>
    <property type="molecule type" value="Genomic_DNA"/>
</dbReference>
<gene>
    <name evidence="2" type="ORF">CTEN210_17686</name>
</gene>
<dbReference type="AlphaFoldDB" id="A0AAD3DDW7"/>
<dbReference type="GO" id="GO:0010181">
    <property type="term" value="F:FMN binding"/>
    <property type="evidence" value="ECO:0007669"/>
    <property type="project" value="InterPro"/>
</dbReference>
<proteinExistence type="predicted"/>
<sequence length="241" mass="27648">MMSIYSSLKKFTCRRSRFNVLEANYIISRNLSGCTTNTGVGTRNIIQPPSCLNSFWESAWNILDNAVSTRGSSTRYVNFATIDSYTNTPEARIVALQHVNRNIDRIDFYADMTSPKVHQIQQNKEGAITLWDPLFFIQSRLSVKVDILHLGDDNCDKDVVKEAWDALPSRIQLCYGANPHPGAQIDDPSNFTKKANIMNFCIFACNVYKMDLVYLDPEDRMRDRRALYLKSENWEGKWLSP</sequence>
<dbReference type="InterPro" id="IPR024624">
    <property type="entry name" value="Pyridox_Oxase_Alr4036_FMN-bd"/>
</dbReference>
<evidence type="ECO:0000259" key="1">
    <source>
        <dbReference type="Pfam" id="PF12766"/>
    </source>
</evidence>
<dbReference type="Gene3D" id="2.30.110.10">
    <property type="entry name" value="Electron Transport, Fmn-binding Protein, Chain A"/>
    <property type="match status" value="1"/>
</dbReference>
<keyword evidence="3" id="KW-1185">Reference proteome</keyword>
<evidence type="ECO:0000313" key="2">
    <source>
        <dbReference type="EMBL" id="GFH61210.1"/>
    </source>
</evidence>
<protein>
    <recommendedName>
        <fullName evidence="1">Pyridoxamine 5'-phosphate oxidase Alr4036 family FMN-binding domain-containing protein</fullName>
    </recommendedName>
</protein>
<name>A0AAD3DDW7_9STRA</name>
<organism evidence="2 3">
    <name type="scientific">Chaetoceros tenuissimus</name>
    <dbReference type="NCBI Taxonomy" id="426638"/>
    <lineage>
        <taxon>Eukaryota</taxon>
        <taxon>Sar</taxon>
        <taxon>Stramenopiles</taxon>
        <taxon>Ochrophyta</taxon>
        <taxon>Bacillariophyta</taxon>
        <taxon>Coscinodiscophyceae</taxon>
        <taxon>Chaetocerotophycidae</taxon>
        <taxon>Chaetocerotales</taxon>
        <taxon>Chaetocerotaceae</taxon>
        <taxon>Chaetoceros</taxon>
    </lineage>
</organism>